<dbReference type="RefSeq" id="WP_204609264.1">
    <property type="nucleotide sequence ID" value="NZ_BAAAJX010000002.1"/>
</dbReference>
<sequence length="169" mass="17406">MIPKTLAVSAVLAATALLVTGCRATPVPPDETSATSITPDAAKQSVTAFVDRSTATLGGDWTPRGGAGLSPCTTGDGVSWVLIVDRPAGDDPHADVDAIEQLWKQRGVTTERYQSGGADPIVGIRGAGGPTTSVDFSADPRGYALTAESECAEGDYADMVRRQGDTAER</sequence>
<keyword evidence="3" id="KW-1185">Reference proteome</keyword>
<feature type="signal peptide" evidence="1">
    <location>
        <begin position="1"/>
        <end position="24"/>
    </location>
</feature>
<organism evidence="2 3">
    <name type="scientific">Curtobacterium herbarum</name>
    <dbReference type="NCBI Taxonomy" id="150122"/>
    <lineage>
        <taxon>Bacteria</taxon>
        <taxon>Bacillati</taxon>
        <taxon>Actinomycetota</taxon>
        <taxon>Actinomycetes</taxon>
        <taxon>Micrococcales</taxon>
        <taxon>Microbacteriaceae</taxon>
        <taxon>Curtobacterium</taxon>
    </lineage>
</organism>
<dbReference type="EMBL" id="BAAAJX010000002">
    <property type="protein sequence ID" value="GAA1491952.1"/>
    <property type="molecule type" value="Genomic_DNA"/>
</dbReference>
<reference evidence="3" key="1">
    <citation type="journal article" date="2019" name="Int. J. Syst. Evol. Microbiol.">
        <title>The Global Catalogue of Microorganisms (GCM) 10K type strain sequencing project: providing services to taxonomists for standard genome sequencing and annotation.</title>
        <authorList>
            <consortium name="The Broad Institute Genomics Platform"/>
            <consortium name="The Broad Institute Genome Sequencing Center for Infectious Disease"/>
            <person name="Wu L."/>
            <person name="Ma J."/>
        </authorList>
    </citation>
    <scope>NUCLEOTIDE SEQUENCE [LARGE SCALE GENOMIC DNA]</scope>
    <source>
        <strain evidence="3">JCM 12140</strain>
    </source>
</reference>
<accession>A0ABP4JZL6</accession>
<dbReference type="PROSITE" id="PS51257">
    <property type="entry name" value="PROKAR_LIPOPROTEIN"/>
    <property type="match status" value="1"/>
</dbReference>
<proteinExistence type="predicted"/>
<gene>
    <name evidence="2" type="ORF">GCM10009627_02980</name>
</gene>
<comment type="caution">
    <text evidence="2">The sequence shown here is derived from an EMBL/GenBank/DDBJ whole genome shotgun (WGS) entry which is preliminary data.</text>
</comment>
<evidence type="ECO:0000313" key="3">
    <source>
        <dbReference type="Proteomes" id="UP001501742"/>
    </source>
</evidence>
<evidence type="ECO:0008006" key="4">
    <source>
        <dbReference type="Google" id="ProtNLM"/>
    </source>
</evidence>
<feature type="chain" id="PRO_5045942975" description="Lipoprotein" evidence="1">
    <location>
        <begin position="25"/>
        <end position="169"/>
    </location>
</feature>
<evidence type="ECO:0000256" key="1">
    <source>
        <dbReference type="SAM" id="SignalP"/>
    </source>
</evidence>
<keyword evidence="1" id="KW-0732">Signal</keyword>
<dbReference type="Proteomes" id="UP001501742">
    <property type="component" value="Unassembled WGS sequence"/>
</dbReference>
<protein>
    <recommendedName>
        <fullName evidence="4">Lipoprotein</fullName>
    </recommendedName>
</protein>
<evidence type="ECO:0000313" key="2">
    <source>
        <dbReference type="EMBL" id="GAA1491952.1"/>
    </source>
</evidence>
<name>A0ABP4JZL6_9MICO</name>